<dbReference type="Pfam" id="PF19397">
    <property type="entry name" value="DUF5972"/>
    <property type="match status" value="1"/>
</dbReference>
<reference evidence="1 2" key="1">
    <citation type="submission" date="2020-09" db="EMBL/GenBank/DDBJ databases">
        <title>A novel species.</title>
        <authorList>
            <person name="Gao J."/>
        </authorList>
    </citation>
    <scope>NUCLEOTIDE SEQUENCE [LARGE SCALE GENOMIC DNA]</scope>
    <source>
        <strain evidence="1 2">CRXT-Y-14</strain>
    </source>
</reference>
<dbReference type="EMBL" id="CP061281">
    <property type="protein sequence ID" value="QNS03937.1"/>
    <property type="molecule type" value="Genomic_DNA"/>
</dbReference>
<evidence type="ECO:0000313" key="1">
    <source>
        <dbReference type="EMBL" id="QNS03937.1"/>
    </source>
</evidence>
<dbReference type="InterPro" id="IPR046015">
    <property type="entry name" value="DUF5972"/>
</dbReference>
<proteinExistence type="predicted"/>
<protein>
    <submittedName>
        <fullName evidence="1">Lasso RiPP family leader peptide-containing protein</fullName>
    </submittedName>
</protein>
<dbReference type="KEGG" id="sxn:IAG42_10065"/>
<accession>A0A7H1B5D2</accession>
<dbReference type="RefSeq" id="WP_188336680.1">
    <property type="nucleotide sequence ID" value="NZ_CP061281.1"/>
</dbReference>
<dbReference type="NCBIfam" id="NF033521">
    <property type="entry name" value="lasso_leader_L3"/>
    <property type="match status" value="1"/>
</dbReference>
<evidence type="ECO:0000313" key="2">
    <source>
        <dbReference type="Proteomes" id="UP000516428"/>
    </source>
</evidence>
<sequence length="44" mass="5035">MEKKTEIAKKGYVAPAMVKQGDFTKVTAGYFVGPYKEWIVRRIV</sequence>
<dbReference type="Proteomes" id="UP000516428">
    <property type="component" value="Chromosome"/>
</dbReference>
<dbReference type="AlphaFoldDB" id="A0A7H1B5D2"/>
<gene>
    <name evidence="1" type="ORF">IAG42_10065</name>
</gene>
<organism evidence="1 2">
    <name type="scientific">Streptomyces xanthii</name>
    <dbReference type="NCBI Taxonomy" id="2768069"/>
    <lineage>
        <taxon>Bacteria</taxon>
        <taxon>Bacillati</taxon>
        <taxon>Actinomycetota</taxon>
        <taxon>Actinomycetes</taxon>
        <taxon>Kitasatosporales</taxon>
        <taxon>Streptomycetaceae</taxon>
        <taxon>Streptomyces</taxon>
    </lineage>
</organism>
<name>A0A7H1B5D2_9ACTN</name>
<keyword evidence="2" id="KW-1185">Reference proteome</keyword>